<dbReference type="AlphaFoldDB" id="A0A2B7YRM0"/>
<feature type="coiled-coil region" evidence="1">
    <location>
        <begin position="461"/>
        <end position="488"/>
    </location>
</feature>
<feature type="compositionally biased region" description="Polar residues" evidence="2">
    <location>
        <begin position="127"/>
        <end position="136"/>
    </location>
</feature>
<dbReference type="EMBL" id="PDNA01000023">
    <property type="protein sequence ID" value="PGH23528.1"/>
    <property type="molecule type" value="Genomic_DNA"/>
</dbReference>
<sequence>MMIAVEQKVHDLAVHVGLNNIIARDTAATQPIHRDQIALNGGSSGRQTPTEKPKYQLWPSLKKTTSLSAMRTPDITEMVKKNQSNQGNLSRRRKISVPELGPMTTVHEKHMDSPTIPGRFPIHERSNSAPGTSWSRGNFEGPELPPVGEPTVSSRDSFGRLLDSATSQDEHWSLLKRTSSLITLPDSIFERPLNTARSECANNGHIQFGGPPAVPPKSPRLALKIPPNQLQASTYYNSGSSPSTTTLMSGPGSAPVNSTNSDGFIFPAKESQPQTSAPIERMVSPPPWFSSTSGKHSRGHSRNRSIGLAQAPVFTSEVTRKPKGHHRDPSQDSVMNRGRPVKKSLAIEDPSRNHIDDAYSSLPSGLAPEKASEVLSYSEVTRLQDQARKQAQKFEVLKYGEVKSLSRELRALDKRCEYLRETYNSLRAGRRSLHTRMISYLRSPRVSKFSREGILKQEEALSELDQSIDEWVTKLELAENRRTRIRQKLLEHMAGAMILRYPPAVTDPFLDHQTPPRSPLKTDSPASINRRDVESIRIYAGAELQALFVNIEKEMERMVDHGHSASPTPALVESF</sequence>
<gene>
    <name evidence="4" type="ORF">AJ80_02482</name>
</gene>
<dbReference type="Proteomes" id="UP000224634">
    <property type="component" value="Unassembled WGS sequence"/>
</dbReference>
<proteinExistence type="predicted"/>
<name>A0A2B7YRM0_POLH7</name>
<evidence type="ECO:0000256" key="2">
    <source>
        <dbReference type="SAM" id="MobiDB-lite"/>
    </source>
</evidence>
<evidence type="ECO:0000313" key="4">
    <source>
        <dbReference type="EMBL" id="PGH23528.1"/>
    </source>
</evidence>
<dbReference type="STRING" id="1447883.A0A2B7YRM0"/>
<feature type="region of interest" description="Disordered" evidence="2">
    <location>
        <begin position="233"/>
        <end position="339"/>
    </location>
</feature>
<feature type="domain" description="Up-regulated during septation protein 1" evidence="3">
    <location>
        <begin position="382"/>
        <end position="499"/>
    </location>
</feature>
<dbReference type="OrthoDB" id="5429395at2759"/>
<evidence type="ECO:0000256" key="1">
    <source>
        <dbReference type="SAM" id="Coils"/>
    </source>
</evidence>
<feature type="compositionally biased region" description="Polar residues" evidence="2">
    <location>
        <begin position="233"/>
        <end position="248"/>
    </location>
</feature>
<comment type="caution">
    <text evidence="4">The sequence shown here is derived from an EMBL/GenBank/DDBJ whole genome shotgun (WGS) entry which is preliminary data.</text>
</comment>
<evidence type="ECO:0000313" key="5">
    <source>
        <dbReference type="Proteomes" id="UP000224634"/>
    </source>
</evidence>
<evidence type="ECO:0000259" key="3">
    <source>
        <dbReference type="Pfam" id="PF15456"/>
    </source>
</evidence>
<accession>A0A2B7YRM0</accession>
<dbReference type="InterPro" id="IPR029191">
    <property type="entry name" value="Uds1"/>
</dbReference>
<keyword evidence="1" id="KW-0175">Coiled coil</keyword>
<keyword evidence="5" id="KW-1185">Reference proteome</keyword>
<protein>
    <recommendedName>
        <fullName evidence="3">Up-regulated during septation protein 1 domain-containing protein</fullName>
    </recommendedName>
</protein>
<reference evidence="4 5" key="1">
    <citation type="submission" date="2017-10" db="EMBL/GenBank/DDBJ databases">
        <title>Comparative genomics in systemic dimorphic fungi from Ajellomycetaceae.</title>
        <authorList>
            <person name="Munoz J.F."/>
            <person name="Mcewen J.G."/>
            <person name="Clay O.K."/>
            <person name="Cuomo C.A."/>
        </authorList>
    </citation>
    <scope>NUCLEOTIDE SEQUENCE [LARGE SCALE GENOMIC DNA]</scope>
    <source>
        <strain evidence="4 5">UAMH7299</strain>
    </source>
</reference>
<feature type="region of interest" description="Disordered" evidence="2">
    <location>
        <begin position="120"/>
        <end position="156"/>
    </location>
</feature>
<dbReference type="Pfam" id="PF15456">
    <property type="entry name" value="Uds1"/>
    <property type="match status" value="1"/>
</dbReference>
<organism evidence="4 5">
    <name type="scientific">Polytolypa hystricis (strain UAMH7299)</name>
    <dbReference type="NCBI Taxonomy" id="1447883"/>
    <lineage>
        <taxon>Eukaryota</taxon>
        <taxon>Fungi</taxon>
        <taxon>Dikarya</taxon>
        <taxon>Ascomycota</taxon>
        <taxon>Pezizomycotina</taxon>
        <taxon>Eurotiomycetes</taxon>
        <taxon>Eurotiomycetidae</taxon>
        <taxon>Onygenales</taxon>
        <taxon>Onygenales incertae sedis</taxon>
        <taxon>Polytolypa</taxon>
    </lineage>
</organism>